<feature type="region of interest" description="Disordered" evidence="1">
    <location>
        <begin position="69"/>
        <end position="89"/>
    </location>
</feature>
<dbReference type="VEuPathDB" id="FungiDB:PSHT_02409"/>
<comment type="caution">
    <text evidence="2">The sequence shown here is derived from an EMBL/GenBank/DDBJ whole genome shotgun (WGS) entry which is preliminary data.</text>
</comment>
<proteinExistence type="predicted"/>
<reference evidence="3" key="3">
    <citation type="journal article" date="2018" name="Mol. Plant Microbe Interact.">
        <title>Genome sequence resources for the wheat stripe rust pathogen (Puccinia striiformis f. sp. tritici) and the barley stripe rust pathogen (Puccinia striiformis f. sp. hordei).</title>
        <authorList>
            <person name="Xia C."/>
            <person name="Wang M."/>
            <person name="Yin C."/>
            <person name="Cornejo O.E."/>
            <person name="Hulbert S.H."/>
            <person name="Chen X."/>
        </authorList>
    </citation>
    <scope>NUCLEOTIDE SEQUENCE [LARGE SCALE GENOMIC DNA]</scope>
    <source>
        <strain evidence="3">93TX-2</strain>
    </source>
</reference>
<name>A0A2S4WHZ5_9BASI</name>
<gene>
    <name evidence="2" type="ORF">PSHT_02409</name>
</gene>
<protein>
    <submittedName>
        <fullName evidence="2">Uncharacterized protein</fullName>
    </submittedName>
</protein>
<sequence>MIINAPTQTPRYDLCLSSVIAHLYRPCCTKAPSVTQSELPPMAKIRQLPLQLTLRFKINWSKSNLQVSNAPSKNYNTNIWNQTHSQNQQ</sequence>
<evidence type="ECO:0000313" key="2">
    <source>
        <dbReference type="EMBL" id="POW21415.1"/>
    </source>
</evidence>
<dbReference type="Proteomes" id="UP000238274">
    <property type="component" value="Unassembled WGS sequence"/>
</dbReference>
<dbReference type="AlphaFoldDB" id="A0A2S4WHZ5"/>
<dbReference type="EMBL" id="PKSM01000021">
    <property type="protein sequence ID" value="POW21415.1"/>
    <property type="molecule type" value="Genomic_DNA"/>
</dbReference>
<dbReference type="VEuPathDB" id="FungiDB:PSTT_06486"/>
<reference evidence="2 3" key="1">
    <citation type="submission" date="2017-12" db="EMBL/GenBank/DDBJ databases">
        <title>Gene loss provides genomic basis for host adaptation in cereal stripe rust fungi.</title>
        <authorList>
            <person name="Xia C."/>
        </authorList>
    </citation>
    <scope>NUCLEOTIDE SEQUENCE [LARGE SCALE GENOMIC DNA]</scope>
    <source>
        <strain evidence="2 3">93TX-2</strain>
    </source>
</reference>
<keyword evidence="3" id="KW-1185">Reference proteome</keyword>
<evidence type="ECO:0000256" key="1">
    <source>
        <dbReference type="SAM" id="MobiDB-lite"/>
    </source>
</evidence>
<accession>A0A2S4WHZ5</accession>
<reference evidence="3" key="2">
    <citation type="journal article" date="2018" name="BMC Genomics">
        <title>Genomic insights into host adaptation between the wheat stripe rust pathogen (Puccinia striiformis f. sp. tritici) and the barley stripe rust pathogen (Puccinia striiformis f. sp. hordei).</title>
        <authorList>
            <person name="Xia C."/>
            <person name="Wang M."/>
            <person name="Yin C."/>
            <person name="Cornejo O.E."/>
            <person name="Hulbert S.H."/>
            <person name="Chen X."/>
        </authorList>
    </citation>
    <scope>NUCLEOTIDE SEQUENCE [LARGE SCALE GENOMIC DNA]</scope>
    <source>
        <strain evidence="3">93TX-2</strain>
    </source>
</reference>
<organism evidence="2 3">
    <name type="scientific">Puccinia striiformis</name>
    <dbReference type="NCBI Taxonomy" id="27350"/>
    <lineage>
        <taxon>Eukaryota</taxon>
        <taxon>Fungi</taxon>
        <taxon>Dikarya</taxon>
        <taxon>Basidiomycota</taxon>
        <taxon>Pucciniomycotina</taxon>
        <taxon>Pucciniomycetes</taxon>
        <taxon>Pucciniales</taxon>
        <taxon>Pucciniaceae</taxon>
        <taxon>Puccinia</taxon>
    </lineage>
</organism>
<evidence type="ECO:0000313" key="3">
    <source>
        <dbReference type="Proteomes" id="UP000238274"/>
    </source>
</evidence>